<dbReference type="EMBL" id="CP024985">
    <property type="protein sequence ID" value="ATZ28889.1"/>
    <property type="molecule type" value="Genomic_DNA"/>
</dbReference>
<reference evidence="1 2" key="1">
    <citation type="submission" date="2017-11" db="EMBL/GenBank/DDBJ databases">
        <title>Complete genome sequence of Streptomyces lavendulae subsp. lavendulae CCM 3239 (formerly 'Streptomyces aureofaciens CCM 3239'), the producer of the angucycline-type antibiotic auricin.</title>
        <authorList>
            <person name="Busche T."/>
            <person name="Novakova R."/>
            <person name="Al'Dilaimi A."/>
            <person name="Homerova D."/>
            <person name="Feckova L."/>
            <person name="Rezuchova B."/>
            <person name="Mingyar E."/>
            <person name="Csolleiova D."/>
            <person name="Bekeova C."/>
            <person name="Winkler A."/>
            <person name="Sevcikova B."/>
            <person name="Kalinowski J."/>
            <person name="Kormanec J."/>
            <person name="Ruckert C."/>
        </authorList>
    </citation>
    <scope>NUCLEOTIDE SEQUENCE [LARGE SCALE GENOMIC DNA]</scope>
    <source>
        <strain evidence="1 2">CCM 3239</strain>
    </source>
</reference>
<evidence type="ECO:0000313" key="2">
    <source>
        <dbReference type="Proteomes" id="UP000231791"/>
    </source>
</evidence>
<dbReference type="Proteomes" id="UP000231791">
    <property type="component" value="Chromosome"/>
</dbReference>
<proteinExistence type="predicted"/>
<name>A0A2K8PQA3_STRLA</name>
<organism evidence="1 2">
    <name type="scientific">Streptomyces lavendulae subsp. lavendulae</name>
    <dbReference type="NCBI Taxonomy" id="58340"/>
    <lineage>
        <taxon>Bacteria</taxon>
        <taxon>Bacillati</taxon>
        <taxon>Actinomycetota</taxon>
        <taxon>Actinomycetes</taxon>
        <taxon>Kitasatosporales</taxon>
        <taxon>Streptomycetaceae</taxon>
        <taxon>Streptomyces</taxon>
    </lineage>
</organism>
<sequence length="35" mass="3725">MQLDDSQRAWATIIGVVAVILADIAAIVLMNTVGR</sequence>
<dbReference type="AlphaFoldDB" id="A0A2K8PQA3"/>
<gene>
    <name evidence="1" type="ORF">SLAV_35600</name>
</gene>
<dbReference type="KEGG" id="slx:SLAV_35600"/>
<keyword evidence="2" id="KW-1185">Reference proteome</keyword>
<evidence type="ECO:0000313" key="1">
    <source>
        <dbReference type="EMBL" id="ATZ28889.1"/>
    </source>
</evidence>
<protein>
    <submittedName>
        <fullName evidence="1">Uncharacterized protein</fullName>
    </submittedName>
</protein>
<accession>A0A2K8PQA3</accession>